<comment type="caution">
    <text evidence="1">The sequence shown here is derived from an EMBL/GenBank/DDBJ whole genome shotgun (WGS) entry which is preliminary data.</text>
</comment>
<sequence length="261" mass="28341">MMVDSQVSSATIQLQPVLQKCKTGGYAASRPQASAGRQGGLKINKESKRIKKLPQPLQIQAQQPLIIHTHSPRVIQADSRDFMWLVQRLTGSPATRLRCEQSKPSQLPNLHDKAEAPLKSMPGSSDASNSGSVSDTYSHSEADSYCPGLESEVSFCQTSKPSANNHTVTEELSTSTVSLTDSASSMDFDSECNDAAPSMRDSWDEYETEAFVSSLPSPSIFSAIFLHELPALSLTACSYMDFLDSSVAPNCQFSQLEHCQA</sequence>
<dbReference type="Proteomes" id="UP001162992">
    <property type="component" value="Chromosome 3"/>
</dbReference>
<proteinExistence type="predicted"/>
<protein>
    <submittedName>
        <fullName evidence="1">Uncharacterized protein</fullName>
    </submittedName>
</protein>
<accession>A0ACC2E877</accession>
<dbReference type="EMBL" id="CM055094">
    <property type="protein sequence ID" value="KAJ7562597.1"/>
    <property type="molecule type" value="Genomic_DNA"/>
</dbReference>
<evidence type="ECO:0000313" key="1">
    <source>
        <dbReference type="EMBL" id="KAJ7562597.1"/>
    </source>
</evidence>
<keyword evidence="2" id="KW-1185">Reference proteome</keyword>
<evidence type="ECO:0000313" key="2">
    <source>
        <dbReference type="Proteomes" id="UP001162992"/>
    </source>
</evidence>
<reference evidence="2" key="1">
    <citation type="journal article" date="2024" name="Proc. Natl. Acad. Sci. U.S.A.">
        <title>Extraordinary preservation of gene collinearity over three hundred million years revealed in homosporous lycophytes.</title>
        <authorList>
            <person name="Li C."/>
            <person name="Wickell D."/>
            <person name="Kuo L.Y."/>
            <person name="Chen X."/>
            <person name="Nie B."/>
            <person name="Liao X."/>
            <person name="Peng D."/>
            <person name="Ji J."/>
            <person name="Jenkins J."/>
            <person name="Williams M."/>
            <person name="Shu S."/>
            <person name="Plott C."/>
            <person name="Barry K."/>
            <person name="Rajasekar S."/>
            <person name="Grimwood J."/>
            <person name="Han X."/>
            <person name="Sun S."/>
            <person name="Hou Z."/>
            <person name="He W."/>
            <person name="Dai G."/>
            <person name="Sun C."/>
            <person name="Schmutz J."/>
            <person name="Leebens-Mack J.H."/>
            <person name="Li F.W."/>
            <person name="Wang L."/>
        </authorList>
    </citation>
    <scope>NUCLEOTIDE SEQUENCE [LARGE SCALE GENOMIC DNA]</scope>
    <source>
        <strain evidence="2">cv. PW_Plant_1</strain>
    </source>
</reference>
<gene>
    <name evidence="1" type="ORF">O6H91_03G076300</name>
</gene>
<name>A0ACC2E877_DIPCM</name>
<organism evidence="1 2">
    <name type="scientific">Diphasiastrum complanatum</name>
    <name type="common">Issler's clubmoss</name>
    <name type="synonym">Lycopodium complanatum</name>
    <dbReference type="NCBI Taxonomy" id="34168"/>
    <lineage>
        <taxon>Eukaryota</taxon>
        <taxon>Viridiplantae</taxon>
        <taxon>Streptophyta</taxon>
        <taxon>Embryophyta</taxon>
        <taxon>Tracheophyta</taxon>
        <taxon>Lycopodiopsida</taxon>
        <taxon>Lycopodiales</taxon>
        <taxon>Lycopodiaceae</taxon>
        <taxon>Lycopodioideae</taxon>
        <taxon>Diphasiastrum</taxon>
    </lineage>
</organism>